<sequence>PAAPADSGIEPSGSTEYTASSPLGIIPHQMRGFLNHFNNMIVIGQAYDQCTACSDFIINEYQTHGFEFLKRAFNSPTYLEEITGLTKLHQESEDVGDFVWDDDEDTEL</sequence>
<evidence type="ECO:0000313" key="2">
    <source>
        <dbReference type="EMBL" id="CAG8761148.1"/>
    </source>
</evidence>
<evidence type="ECO:0000256" key="1">
    <source>
        <dbReference type="SAM" id="MobiDB-lite"/>
    </source>
</evidence>
<comment type="caution">
    <text evidence="2">The sequence shown here is derived from an EMBL/GenBank/DDBJ whole genome shotgun (WGS) entry which is preliminary data.</text>
</comment>
<reference evidence="2" key="1">
    <citation type="submission" date="2021-06" db="EMBL/GenBank/DDBJ databases">
        <authorList>
            <person name="Kallberg Y."/>
            <person name="Tangrot J."/>
            <person name="Rosling A."/>
        </authorList>
    </citation>
    <scope>NUCLEOTIDE SEQUENCE</scope>
    <source>
        <strain evidence="2">CL551</strain>
    </source>
</reference>
<protein>
    <submittedName>
        <fullName evidence="2">12907_t:CDS:1</fullName>
    </submittedName>
</protein>
<dbReference type="Proteomes" id="UP000789342">
    <property type="component" value="Unassembled WGS sequence"/>
</dbReference>
<organism evidence="2 3">
    <name type="scientific">Acaulospora morrowiae</name>
    <dbReference type="NCBI Taxonomy" id="94023"/>
    <lineage>
        <taxon>Eukaryota</taxon>
        <taxon>Fungi</taxon>
        <taxon>Fungi incertae sedis</taxon>
        <taxon>Mucoromycota</taxon>
        <taxon>Glomeromycotina</taxon>
        <taxon>Glomeromycetes</taxon>
        <taxon>Diversisporales</taxon>
        <taxon>Acaulosporaceae</taxon>
        <taxon>Acaulospora</taxon>
    </lineage>
</organism>
<keyword evidence="3" id="KW-1185">Reference proteome</keyword>
<accession>A0A9N9J2T5</accession>
<feature type="region of interest" description="Disordered" evidence="1">
    <location>
        <begin position="1"/>
        <end position="20"/>
    </location>
</feature>
<dbReference type="Gene3D" id="3.40.50.720">
    <property type="entry name" value="NAD(P)-binding Rossmann-like Domain"/>
    <property type="match status" value="1"/>
</dbReference>
<proteinExistence type="predicted"/>
<evidence type="ECO:0000313" key="3">
    <source>
        <dbReference type="Proteomes" id="UP000789342"/>
    </source>
</evidence>
<dbReference type="AlphaFoldDB" id="A0A9N9J2T5"/>
<dbReference type="OrthoDB" id="338614at2759"/>
<feature type="non-terminal residue" evidence="2">
    <location>
        <position position="1"/>
    </location>
</feature>
<dbReference type="EMBL" id="CAJVPV010040904">
    <property type="protein sequence ID" value="CAG8761148.1"/>
    <property type="molecule type" value="Genomic_DNA"/>
</dbReference>
<name>A0A9N9J2T5_9GLOM</name>
<gene>
    <name evidence="2" type="ORF">AMORRO_LOCUS15933</name>
</gene>